<feature type="transmembrane region" description="Helical" evidence="1">
    <location>
        <begin position="264"/>
        <end position="285"/>
    </location>
</feature>
<feature type="transmembrane region" description="Helical" evidence="1">
    <location>
        <begin position="74"/>
        <end position="92"/>
    </location>
</feature>
<keyword evidence="1" id="KW-0472">Membrane</keyword>
<dbReference type="HOGENOM" id="CLU_009180_5_2_1"/>
<evidence type="ECO:0000256" key="1">
    <source>
        <dbReference type="SAM" id="Phobius"/>
    </source>
</evidence>
<dbReference type="STRING" id="77586.A0A0D9W239"/>
<dbReference type="Pfam" id="PF13968">
    <property type="entry name" value="DUF4220"/>
    <property type="match status" value="1"/>
</dbReference>
<dbReference type="EnsemblPlants" id="LPERR04G01150.1">
    <property type="protein sequence ID" value="LPERR04G01150.1"/>
    <property type="gene ID" value="LPERR04G01150"/>
</dbReference>
<dbReference type="InterPro" id="IPR025315">
    <property type="entry name" value="DUF4220"/>
</dbReference>
<organism evidence="3 4">
    <name type="scientific">Leersia perrieri</name>
    <dbReference type="NCBI Taxonomy" id="77586"/>
    <lineage>
        <taxon>Eukaryota</taxon>
        <taxon>Viridiplantae</taxon>
        <taxon>Streptophyta</taxon>
        <taxon>Embryophyta</taxon>
        <taxon>Tracheophyta</taxon>
        <taxon>Spermatophyta</taxon>
        <taxon>Magnoliopsida</taxon>
        <taxon>Liliopsida</taxon>
        <taxon>Poales</taxon>
        <taxon>Poaceae</taxon>
        <taxon>BOP clade</taxon>
        <taxon>Oryzoideae</taxon>
        <taxon>Oryzeae</taxon>
        <taxon>Oryzinae</taxon>
        <taxon>Leersia</taxon>
    </lineage>
</organism>
<proteinExistence type="predicted"/>
<keyword evidence="1" id="KW-1133">Transmembrane helix</keyword>
<reference evidence="3" key="3">
    <citation type="submission" date="2015-04" db="UniProtKB">
        <authorList>
            <consortium name="EnsemblPlants"/>
        </authorList>
    </citation>
    <scope>IDENTIFICATION</scope>
</reference>
<evidence type="ECO:0000259" key="2">
    <source>
        <dbReference type="Pfam" id="PF13968"/>
    </source>
</evidence>
<protein>
    <recommendedName>
        <fullName evidence="2">DUF4220 domain-containing protein</fullName>
    </recommendedName>
</protein>
<feature type="transmembrane region" description="Helical" evidence="1">
    <location>
        <begin position="113"/>
        <end position="132"/>
    </location>
</feature>
<name>A0A0D9W239_9ORYZ</name>
<accession>A0A0D9W239</accession>
<dbReference type="Gramene" id="LPERR04G01150.1">
    <property type="protein sequence ID" value="LPERR04G01150.1"/>
    <property type="gene ID" value="LPERR04G01150"/>
</dbReference>
<reference evidence="3 4" key="1">
    <citation type="submission" date="2012-08" db="EMBL/GenBank/DDBJ databases">
        <title>Oryza genome evolution.</title>
        <authorList>
            <person name="Wing R.A."/>
        </authorList>
    </citation>
    <scope>NUCLEOTIDE SEQUENCE</scope>
</reference>
<dbReference type="InterPro" id="IPR007658">
    <property type="entry name" value="DUF594"/>
</dbReference>
<dbReference type="AlphaFoldDB" id="A0A0D9W239"/>
<dbReference type="eggNOG" id="ENOG502QQBP">
    <property type="taxonomic scope" value="Eukaryota"/>
</dbReference>
<feature type="transmembrane region" description="Helical" evidence="1">
    <location>
        <begin position="297"/>
        <end position="316"/>
    </location>
</feature>
<feature type="transmembrane region" description="Helical" evidence="1">
    <location>
        <begin position="46"/>
        <end position="68"/>
    </location>
</feature>
<keyword evidence="4" id="KW-1185">Reference proteome</keyword>
<reference evidence="4" key="2">
    <citation type="submission" date="2013-12" db="EMBL/GenBank/DDBJ databases">
        <authorList>
            <person name="Yu Y."/>
            <person name="Lee S."/>
            <person name="de Baynast K."/>
            <person name="Wissotski M."/>
            <person name="Liu L."/>
            <person name="Talag J."/>
            <person name="Goicoechea J."/>
            <person name="Angelova A."/>
            <person name="Jetty R."/>
            <person name="Kudrna D."/>
            <person name="Golser W."/>
            <person name="Rivera L."/>
            <person name="Zhang J."/>
            <person name="Wing R."/>
        </authorList>
    </citation>
    <scope>NUCLEOTIDE SEQUENCE</scope>
</reference>
<evidence type="ECO:0000313" key="4">
    <source>
        <dbReference type="Proteomes" id="UP000032180"/>
    </source>
</evidence>
<evidence type="ECO:0000313" key="3">
    <source>
        <dbReference type="EnsemblPlants" id="LPERR04G01150.1"/>
    </source>
</evidence>
<feature type="domain" description="DUF4220" evidence="2">
    <location>
        <begin position="49"/>
        <end position="384"/>
    </location>
</feature>
<dbReference type="Proteomes" id="UP000032180">
    <property type="component" value="Chromosome 4"/>
</dbReference>
<dbReference type="Pfam" id="PF04578">
    <property type="entry name" value="DUF594"/>
    <property type="match status" value="1"/>
</dbReference>
<sequence>MPGWLIRLVIFWDAWMIRVVILYSFAAHVALVFTCRRRKATGRKTLIVWLAYTSAQWAPTYALGKLSIGSTNQWLRLVTIWAALLLFHAAGPDNISSYSLEDNILSWRQVLELVLQVFGALYILYKNVYVLFSVWSSGGGFDTIGLISSAILVMGIIKYGERVFAQRGAELEKMRSSSKKKVQKKKLRKIKMQMSNEQILLVAQDLLHITKGAFVDNMTYEYDADKQEIILPKTWNEILYNVVDMELSLMYDILYTKAAVVHTWFGYGTRFTSPFITTATFFLFWSHSKESLQQPDVFITYILLGFTVILDFKWLLRAVASTWTYSFLNDKPHCWLHHSLLCSKKWRLIRRYIVSLDPMTLLFCKEPTSYRRWSGIIGQYNLFDECTGDGLTWKLKVFKWLAERASFDDQWMEYRYYNSKGFRLLSYLYQSSCVRNKLFESIWEFLKLAYPPIPPLPHKKPMALLPKPKEKPKTPPTWPEPQQFIDRELEETMDFAPAFQQTILIWHITTDIFLLMSDEYESPSPQVRAIKVVSNYMAFLVAVRPSMLPGLKLRSLYEGALEALKTNMDNQQSSCNSTERMKNLAQGLIHKEKEADPLRQGIKLSSYRPGYSSYRSSPPDASKLFGENIILSDGTKFALVLLGWVSEKYDNIDIHIKIDKKPSYRRPEDRYKRLKDLIPELENLEERRRKAKPDDDPLKFISRSDMLDYIFIAWVRLLMYASVRCTRDSHAKQLAFGGEFTTIAWILNEHAGIFRIQKDNEKV</sequence>
<keyword evidence="1" id="KW-0812">Transmembrane</keyword>
<dbReference type="PANTHER" id="PTHR31325">
    <property type="entry name" value="OS01G0798800 PROTEIN-RELATED"/>
    <property type="match status" value="1"/>
</dbReference>
<feature type="transmembrane region" description="Helical" evidence="1">
    <location>
        <begin position="138"/>
        <end position="157"/>
    </location>
</feature>
<feature type="transmembrane region" description="Helical" evidence="1">
    <location>
        <begin position="15"/>
        <end position="34"/>
    </location>
</feature>